<dbReference type="EMBL" id="DS499596">
    <property type="protein sequence ID" value="EDP52245.1"/>
    <property type="molecule type" value="Genomic_DNA"/>
</dbReference>
<dbReference type="SUPFAM" id="SSF53335">
    <property type="entry name" value="S-adenosyl-L-methionine-dependent methyltransferases"/>
    <property type="match status" value="1"/>
</dbReference>
<dbReference type="Gene3D" id="3.40.50.150">
    <property type="entry name" value="Vaccinia Virus protein VP39"/>
    <property type="match status" value="1"/>
</dbReference>
<evidence type="ECO:0000313" key="6">
    <source>
        <dbReference type="Proteomes" id="UP000001699"/>
    </source>
</evidence>
<gene>
    <name evidence="5" type="ORF">AFUB_034090</name>
</gene>
<evidence type="ECO:0008006" key="7">
    <source>
        <dbReference type="Google" id="ProtNLM"/>
    </source>
</evidence>
<proteinExistence type="inferred from homology"/>
<dbReference type="VEuPathDB" id="FungiDB:AFUB_034090"/>
<reference evidence="5 6" key="1">
    <citation type="journal article" date="2008" name="PLoS Genet.">
        <title>Genomic islands in the pathogenic filamentous fungus Aspergillus fumigatus.</title>
        <authorList>
            <person name="Fedorova N.D."/>
            <person name="Khaldi N."/>
            <person name="Joardar V.S."/>
            <person name="Maiti R."/>
            <person name="Amedeo P."/>
            <person name="Anderson M.J."/>
            <person name="Crabtree J."/>
            <person name="Silva J.C."/>
            <person name="Badger J.H."/>
            <person name="Albarraq A."/>
            <person name="Angiuoli S."/>
            <person name="Bussey H."/>
            <person name="Bowyer P."/>
            <person name="Cotty P.J."/>
            <person name="Dyer P.S."/>
            <person name="Egan A."/>
            <person name="Galens K."/>
            <person name="Fraser-Liggett C.M."/>
            <person name="Haas B.J."/>
            <person name="Inman J.M."/>
            <person name="Kent R."/>
            <person name="Lemieux S."/>
            <person name="Malavazi I."/>
            <person name="Orvis J."/>
            <person name="Roemer T."/>
            <person name="Ronning C.M."/>
            <person name="Sundaram J.P."/>
            <person name="Sutton G."/>
            <person name="Turner G."/>
            <person name="Venter J.C."/>
            <person name="White O.R."/>
            <person name="Whitty B.R."/>
            <person name="Youngman P."/>
            <person name="Wolfe K.H."/>
            <person name="Goldman G.H."/>
            <person name="Wortman J.R."/>
            <person name="Jiang B."/>
            <person name="Denning D.W."/>
            <person name="Nierman W.C."/>
        </authorList>
    </citation>
    <scope>NUCLEOTIDE SEQUENCE [LARGE SCALE GENOMIC DNA]</scope>
    <source>
        <strain evidence="6">CBS 144.89 / FGSC A1163 / CEA10</strain>
    </source>
</reference>
<dbReference type="InterPro" id="IPR029063">
    <property type="entry name" value="SAM-dependent_MTases_sf"/>
</dbReference>
<evidence type="ECO:0000256" key="4">
    <source>
        <dbReference type="ARBA" id="ARBA00038314"/>
    </source>
</evidence>
<dbReference type="Proteomes" id="UP000001699">
    <property type="component" value="Unassembled WGS sequence"/>
</dbReference>
<evidence type="ECO:0000313" key="5">
    <source>
        <dbReference type="EMBL" id="EDP52245.1"/>
    </source>
</evidence>
<comment type="pathway">
    <text evidence="1">Secondary metabolite biosynthesis.</text>
</comment>
<evidence type="ECO:0000256" key="2">
    <source>
        <dbReference type="ARBA" id="ARBA00022679"/>
    </source>
</evidence>
<evidence type="ECO:0000256" key="1">
    <source>
        <dbReference type="ARBA" id="ARBA00005179"/>
    </source>
</evidence>
<dbReference type="HOGENOM" id="CLU_1602309_0_0_1"/>
<keyword evidence="6" id="KW-1185">Reference proteome</keyword>
<dbReference type="GO" id="GO:0016740">
    <property type="term" value="F:transferase activity"/>
    <property type="evidence" value="ECO:0007669"/>
    <property type="project" value="UniProtKB-KW"/>
</dbReference>
<accession>B0XZJ5</accession>
<dbReference type="PANTHER" id="PTHR35897:SF1">
    <property type="entry name" value="METHYLTRANSFERASE AUSD"/>
    <property type="match status" value="1"/>
</dbReference>
<dbReference type="InterPro" id="IPR051654">
    <property type="entry name" value="Meroterpenoid_MTases"/>
</dbReference>
<keyword evidence="3" id="KW-0949">S-adenosyl-L-methionine</keyword>
<organism evidence="5 6">
    <name type="scientific">Aspergillus fumigatus (strain CBS 144.89 / FGSC A1163 / CEA10)</name>
    <name type="common">Neosartorya fumigata</name>
    <dbReference type="NCBI Taxonomy" id="451804"/>
    <lineage>
        <taxon>Eukaryota</taxon>
        <taxon>Fungi</taxon>
        <taxon>Dikarya</taxon>
        <taxon>Ascomycota</taxon>
        <taxon>Pezizomycotina</taxon>
        <taxon>Eurotiomycetes</taxon>
        <taxon>Eurotiomycetidae</taxon>
        <taxon>Eurotiales</taxon>
        <taxon>Aspergillaceae</taxon>
        <taxon>Aspergillus</taxon>
        <taxon>Aspergillus subgen. Fumigati</taxon>
    </lineage>
</organism>
<sequence>MWSGTGAALTGGPWRVPTDRMWAVDIEPGLWRLGFELFRGRGRMKARFIQGDFLSMADDSLGELQGNVDVVIASQFPHQFSRDGQTMATKRIVALSQPGTMLVGYQQGRKTAREYMRPWGMMFYHNLMSFVQLWDGVQQETNTQWRLEVTEIARGSTLLLLASHDG</sequence>
<dbReference type="PhylomeDB" id="B0XZJ5"/>
<name>B0XZJ5_ASPFC</name>
<protein>
    <recommendedName>
        <fullName evidence="7">Methyltransferase domain-containing protein</fullName>
    </recommendedName>
</protein>
<keyword evidence="2" id="KW-0808">Transferase</keyword>
<dbReference type="AlphaFoldDB" id="B0XZJ5"/>
<dbReference type="PANTHER" id="PTHR35897">
    <property type="entry name" value="METHYLTRANSFERASE AUSD"/>
    <property type="match status" value="1"/>
</dbReference>
<comment type="similarity">
    <text evidence="4">Belongs to the class I-like SAM-binding methyltransferase superfamily.</text>
</comment>
<evidence type="ECO:0000256" key="3">
    <source>
        <dbReference type="ARBA" id="ARBA00022691"/>
    </source>
</evidence>
<dbReference type="OrthoDB" id="2094832at2759"/>